<dbReference type="InterPro" id="IPR039918">
    <property type="entry name" value="PPP4R4"/>
</dbReference>
<feature type="compositionally biased region" description="Basic and acidic residues" evidence="1">
    <location>
        <begin position="19"/>
        <end position="43"/>
    </location>
</feature>
<dbReference type="PANTHER" id="PTHR21467">
    <property type="entry name" value="PROTEIN PHOSPHATASE 4 REGULATORY SUBUNIT 4 PPP4R4"/>
    <property type="match status" value="1"/>
</dbReference>
<dbReference type="STRING" id="1890364.A0A2P6NH84"/>
<accession>A0A2P6NH84</accession>
<gene>
    <name evidence="2" type="ORF">PROFUN_09307</name>
</gene>
<dbReference type="AlphaFoldDB" id="A0A2P6NH84"/>
<feature type="region of interest" description="Disordered" evidence="1">
    <location>
        <begin position="827"/>
        <end position="851"/>
    </location>
</feature>
<evidence type="ECO:0000256" key="1">
    <source>
        <dbReference type="SAM" id="MobiDB-lite"/>
    </source>
</evidence>
<keyword evidence="3" id="KW-1185">Reference proteome</keyword>
<feature type="region of interest" description="Disordered" evidence="1">
    <location>
        <begin position="867"/>
        <end position="889"/>
    </location>
</feature>
<feature type="region of interest" description="Disordered" evidence="1">
    <location>
        <begin position="1"/>
        <end position="60"/>
    </location>
</feature>
<proteinExistence type="predicted"/>
<comment type="caution">
    <text evidence="2">The sequence shown here is derived from an EMBL/GenBank/DDBJ whole genome shotgun (WGS) entry which is preliminary data.</text>
</comment>
<dbReference type="Gene3D" id="1.25.10.10">
    <property type="entry name" value="Leucine-rich Repeat Variant"/>
    <property type="match status" value="1"/>
</dbReference>
<dbReference type="SUPFAM" id="SSF48371">
    <property type="entry name" value="ARM repeat"/>
    <property type="match status" value="1"/>
</dbReference>
<feature type="region of interest" description="Disordered" evidence="1">
    <location>
        <begin position="775"/>
        <end position="800"/>
    </location>
</feature>
<reference evidence="2 3" key="1">
    <citation type="journal article" date="2018" name="Genome Biol. Evol.">
        <title>Multiple Roots of Fruiting Body Formation in Amoebozoa.</title>
        <authorList>
            <person name="Hillmann F."/>
            <person name="Forbes G."/>
            <person name="Novohradska S."/>
            <person name="Ferling I."/>
            <person name="Riege K."/>
            <person name="Groth M."/>
            <person name="Westermann M."/>
            <person name="Marz M."/>
            <person name="Spaller T."/>
            <person name="Winckler T."/>
            <person name="Schaap P."/>
            <person name="Glockner G."/>
        </authorList>
    </citation>
    <scope>NUCLEOTIDE SEQUENCE [LARGE SCALE GENOMIC DNA]</scope>
    <source>
        <strain evidence="2 3">Jena</strain>
    </source>
</reference>
<dbReference type="InterPro" id="IPR011989">
    <property type="entry name" value="ARM-like"/>
</dbReference>
<dbReference type="InParanoid" id="A0A2P6NH84"/>
<evidence type="ECO:0000313" key="3">
    <source>
        <dbReference type="Proteomes" id="UP000241769"/>
    </source>
</evidence>
<evidence type="ECO:0000313" key="2">
    <source>
        <dbReference type="EMBL" id="PRP83326.1"/>
    </source>
</evidence>
<dbReference type="OrthoDB" id="340346at2759"/>
<protein>
    <submittedName>
        <fullName evidence="2">Serine/threonine-protein phosphatase 4 regulatory subunit 4-like</fullName>
    </submittedName>
</protein>
<sequence>MPLDKRERSLINQSQGWHHQIEKRGRFENNKTETDFWDSDRVADGGSGEGPFSPKGPPNLSENLKTLSLSLKSSEEIELFSLPEDLGEIERATLLLGSSQVIQRASVAANLRNLLACNRQKTVELIVPRLLGLTASIFAMPQPQTSGHNLGNINSLNQSPSRVSVNSKFHYEMEFYMASARGFASALEAKLFHCQELTEVILPKILSILSVTASAVPSSSYAHPPSVKSTGMFDFGATEAHTNPTLSVTVRSAMDLNSAWSSVLTMALDQLDRRSLVSTVVPFAVSRGNYKETICSRLNGARLLGALCPLLDQSVVETTLFAVGRSLCQDVSADVRSLMAKQIPPLARAVRDHETIRNALINELVELLGDEQPMVKQAAFESFSAAVDITPTEVKITVLLPIFKKLCKESTEDDIILPIIRHFGPFFYHSYEHLSDDDVTDFMMHYKQLARNNTSRKSSEIKYWLAHHFPALIHCLREKKFSTYLKDIYRLLCSSSDVRVRRTIACSFHEVTQVLGISSMNHVREMFFKLMRDPQVTVKEPMLERFDSILTHFNVRTEETRFSFYNTVALLVTDILPTIKNWRVLEKFISTWQYLYKYYGTIQLMESWIPLILGIMNENVLPVRRAAAHSLCHLLRRGIRNNQSRKHLCLSLAHDFARASRGCQSRLLFLDICHEMTTVFSRKFFKEYFFEAALDVAQDPVPNVRRKACELFPVMKKMLRMPFDANLLKKINNCVGMYQQDTDRDVAASTRSVIVALRGIEPGGGLEREEDLIDRKKEEEEEEMFKADDREADEAKRREDEARMEFRKKLAEKEQEITMKTRIFGKNRGRIPTGSLPNLHVPEDHRRSTSSPSVLTVMTLIHYRAEPKQRGKGYSDGRATTSLERRRQQETERLLPQAISLTMTRRTISSQSLMQSAKIPALRTASTGSTKLTKKPPPPLYDVCIHTNLCICSSKEIAGKREIGQIDEAKF</sequence>
<dbReference type="Proteomes" id="UP000241769">
    <property type="component" value="Unassembled WGS sequence"/>
</dbReference>
<organism evidence="2 3">
    <name type="scientific">Planoprotostelium fungivorum</name>
    <dbReference type="NCBI Taxonomy" id="1890364"/>
    <lineage>
        <taxon>Eukaryota</taxon>
        <taxon>Amoebozoa</taxon>
        <taxon>Evosea</taxon>
        <taxon>Variosea</taxon>
        <taxon>Cavosteliida</taxon>
        <taxon>Cavosteliaceae</taxon>
        <taxon>Planoprotostelium</taxon>
    </lineage>
</organism>
<name>A0A2P6NH84_9EUKA</name>
<dbReference type="InterPro" id="IPR016024">
    <property type="entry name" value="ARM-type_fold"/>
</dbReference>
<dbReference type="PANTHER" id="PTHR21467:SF0">
    <property type="entry name" value="SERINE_THREONINE-PROTEIN PHOSPHATASE 4 REGULATORY SUBUNIT 4"/>
    <property type="match status" value="1"/>
</dbReference>
<dbReference type="EMBL" id="MDYQ01000084">
    <property type="protein sequence ID" value="PRP83326.1"/>
    <property type="molecule type" value="Genomic_DNA"/>
</dbReference>